<dbReference type="InterPro" id="IPR032675">
    <property type="entry name" value="LRR_dom_sf"/>
</dbReference>
<dbReference type="EMBL" id="LRBV02000003">
    <property type="status" value="NOT_ANNOTATED_CDS"/>
    <property type="molecule type" value="Genomic_DNA"/>
</dbReference>
<dbReference type="Gene3D" id="3.80.10.10">
    <property type="entry name" value="Ribonuclease Inhibitor"/>
    <property type="match status" value="1"/>
</dbReference>
<organism evidence="9 10">
    <name type="scientific">Quercus lobata</name>
    <name type="common">Valley oak</name>
    <dbReference type="NCBI Taxonomy" id="97700"/>
    <lineage>
        <taxon>Eukaryota</taxon>
        <taxon>Viridiplantae</taxon>
        <taxon>Streptophyta</taxon>
        <taxon>Embryophyta</taxon>
        <taxon>Tracheophyta</taxon>
        <taxon>Spermatophyta</taxon>
        <taxon>Magnoliopsida</taxon>
        <taxon>eudicotyledons</taxon>
        <taxon>Gunneridae</taxon>
        <taxon>Pentapetalae</taxon>
        <taxon>rosids</taxon>
        <taxon>fabids</taxon>
        <taxon>Fagales</taxon>
        <taxon>Fagaceae</taxon>
        <taxon>Quercus</taxon>
    </lineage>
</organism>
<feature type="chain" id="PRO_5029498472" evidence="8">
    <location>
        <begin position="28"/>
        <end position="293"/>
    </location>
</feature>
<dbReference type="Proteomes" id="UP000594261">
    <property type="component" value="Chromosome 3"/>
</dbReference>
<dbReference type="Gramene" id="QL03p070610:mrna">
    <property type="protein sequence ID" value="QL03p070610:mrna"/>
    <property type="gene ID" value="QL03p070610"/>
</dbReference>
<proteinExistence type="predicted"/>
<comment type="subcellular location">
    <subcellularLocation>
        <location evidence="1">Membrane</location>
        <topology evidence="1">Single-pass type I membrane protein</topology>
    </subcellularLocation>
</comment>
<dbReference type="PANTHER" id="PTHR48061:SF2">
    <property type="entry name" value="RECEPTOR LIKE PROTEIN 30-LIKE"/>
    <property type="match status" value="1"/>
</dbReference>
<dbReference type="AlphaFoldDB" id="A0A7N2LBM4"/>
<dbReference type="InParanoid" id="A0A7N2LBM4"/>
<evidence type="ECO:0000256" key="6">
    <source>
        <dbReference type="ARBA" id="ARBA00023170"/>
    </source>
</evidence>
<keyword evidence="10" id="KW-1185">Reference proteome</keyword>
<evidence type="ECO:0000313" key="9">
    <source>
        <dbReference type="EnsemblPlants" id="QL03p070610:mrna"/>
    </source>
</evidence>
<evidence type="ECO:0000256" key="7">
    <source>
        <dbReference type="ARBA" id="ARBA00023180"/>
    </source>
</evidence>
<evidence type="ECO:0000256" key="3">
    <source>
        <dbReference type="ARBA" id="ARBA00022729"/>
    </source>
</evidence>
<evidence type="ECO:0000256" key="1">
    <source>
        <dbReference type="ARBA" id="ARBA00004479"/>
    </source>
</evidence>
<name>A0A7N2LBM4_QUELO</name>
<feature type="signal peptide" evidence="8">
    <location>
        <begin position="1"/>
        <end position="27"/>
    </location>
</feature>
<keyword evidence="2" id="KW-0812">Transmembrane</keyword>
<keyword evidence="4" id="KW-1133">Transmembrane helix</keyword>
<dbReference type="EnsemblPlants" id="QL03p070610:mrna">
    <property type="protein sequence ID" value="QL03p070610:mrna"/>
    <property type="gene ID" value="QL03p070610"/>
</dbReference>
<dbReference type="GO" id="GO:0016020">
    <property type="term" value="C:membrane"/>
    <property type="evidence" value="ECO:0007669"/>
    <property type="project" value="UniProtKB-SubCell"/>
</dbReference>
<keyword evidence="6" id="KW-0675">Receptor</keyword>
<evidence type="ECO:0000313" key="10">
    <source>
        <dbReference type="Proteomes" id="UP000594261"/>
    </source>
</evidence>
<evidence type="ECO:0000256" key="5">
    <source>
        <dbReference type="ARBA" id="ARBA00023136"/>
    </source>
</evidence>
<accession>A0A7N2LBM4</accession>
<evidence type="ECO:0000256" key="2">
    <source>
        <dbReference type="ARBA" id="ARBA00022692"/>
    </source>
</evidence>
<evidence type="ECO:0000256" key="8">
    <source>
        <dbReference type="SAM" id="SignalP"/>
    </source>
</evidence>
<keyword evidence="5" id="KW-0472">Membrane</keyword>
<keyword evidence="7" id="KW-0325">Glycoprotein</keyword>
<protein>
    <submittedName>
        <fullName evidence="9">Uncharacterized protein</fullName>
    </submittedName>
</protein>
<dbReference type="PANTHER" id="PTHR48061">
    <property type="entry name" value="LEUCINE-RICH REPEAT RECEPTOR PROTEIN KINASE EMS1-LIKE-RELATED"/>
    <property type="match status" value="1"/>
</dbReference>
<sequence length="293" mass="33477">MMIMGKWNQYLTLYLASLFFFVSLSESTSSTSSEHLCLPDQSSALLQLTQEFVQKRMYSEYDDYYNGSYPKMKSWKADSDCCSCSLFSLRHLRKLNLALNNFSSSTIPPKFGQLVRSIVNLTKLQMLHLSSINQKGKVDLNIFLELKELHELNFSDFLEAQNELRILDLSNNNIKGHVLLNQNEVKFEAKMISFNVIIFEPTPMNPIYKVYELIHSSNAMLGIRGAALTHTIFLRPGPVFMQEVLLGTEWAVEIHYARLARNVGSEDSIRGALELARWGIVLIVYSLCPEKAE</sequence>
<keyword evidence="3 8" id="KW-0732">Signal</keyword>
<reference evidence="9" key="2">
    <citation type="submission" date="2021-01" db="UniProtKB">
        <authorList>
            <consortium name="EnsemblPlants"/>
        </authorList>
    </citation>
    <scope>IDENTIFICATION</scope>
</reference>
<reference evidence="9 10" key="1">
    <citation type="journal article" date="2016" name="G3 (Bethesda)">
        <title>First Draft Assembly and Annotation of the Genome of a California Endemic Oak Quercus lobata Nee (Fagaceae).</title>
        <authorList>
            <person name="Sork V.L."/>
            <person name="Fitz-Gibbon S.T."/>
            <person name="Puiu D."/>
            <person name="Crepeau M."/>
            <person name="Gugger P.F."/>
            <person name="Sherman R."/>
            <person name="Stevens K."/>
            <person name="Langley C.H."/>
            <person name="Pellegrini M."/>
            <person name="Salzberg S.L."/>
        </authorList>
    </citation>
    <scope>NUCLEOTIDE SEQUENCE [LARGE SCALE GENOMIC DNA]</scope>
    <source>
        <strain evidence="9 10">cv. SW786</strain>
    </source>
</reference>
<evidence type="ECO:0000256" key="4">
    <source>
        <dbReference type="ARBA" id="ARBA00022989"/>
    </source>
</evidence>
<dbReference type="SUPFAM" id="SSF52058">
    <property type="entry name" value="L domain-like"/>
    <property type="match status" value="1"/>
</dbReference>
<dbReference type="InterPro" id="IPR046956">
    <property type="entry name" value="RLP23-like"/>
</dbReference>